<dbReference type="Gene3D" id="3.30.300.70">
    <property type="entry name" value="RimP-like superfamily, N-terminal"/>
    <property type="match status" value="1"/>
</dbReference>
<feature type="domain" description="Ribosome maturation factor RimP C-terminal" evidence="5">
    <location>
        <begin position="89"/>
        <end position="154"/>
    </location>
</feature>
<dbReference type="InterPro" id="IPR035956">
    <property type="entry name" value="RimP_N_sf"/>
</dbReference>
<dbReference type="Pfam" id="PF02576">
    <property type="entry name" value="RimP_N"/>
    <property type="match status" value="1"/>
</dbReference>
<dbReference type="GO" id="GO:0005829">
    <property type="term" value="C:cytosol"/>
    <property type="evidence" value="ECO:0007669"/>
    <property type="project" value="TreeGrafter"/>
</dbReference>
<evidence type="ECO:0000313" key="7">
    <source>
        <dbReference type="Proteomes" id="UP000198862"/>
    </source>
</evidence>
<protein>
    <recommendedName>
        <fullName evidence="3">Ribosome maturation factor RimP</fullName>
    </recommendedName>
</protein>
<feature type="domain" description="Ribosome maturation factor RimP N-terminal" evidence="4">
    <location>
        <begin position="11"/>
        <end position="86"/>
    </location>
</feature>
<dbReference type="AlphaFoldDB" id="A0A1I1EXG3"/>
<dbReference type="InterPro" id="IPR036847">
    <property type="entry name" value="RimP_C_sf"/>
</dbReference>
<dbReference type="PANTHER" id="PTHR33867:SF1">
    <property type="entry name" value="RIBOSOME MATURATION FACTOR RIMP"/>
    <property type="match status" value="1"/>
</dbReference>
<dbReference type="Gene3D" id="2.30.30.180">
    <property type="entry name" value="Ribosome maturation factor RimP, C-terminal domain"/>
    <property type="match status" value="1"/>
</dbReference>
<evidence type="ECO:0000259" key="5">
    <source>
        <dbReference type="Pfam" id="PF17384"/>
    </source>
</evidence>
<keyword evidence="7" id="KW-1185">Reference proteome</keyword>
<keyword evidence="2 3" id="KW-0690">Ribosome biogenesis</keyword>
<organism evidence="6 7">
    <name type="scientific">Pseudoalteromonas denitrificans DSM 6059</name>
    <dbReference type="NCBI Taxonomy" id="1123010"/>
    <lineage>
        <taxon>Bacteria</taxon>
        <taxon>Pseudomonadati</taxon>
        <taxon>Pseudomonadota</taxon>
        <taxon>Gammaproteobacteria</taxon>
        <taxon>Alteromonadales</taxon>
        <taxon>Pseudoalteromonadaceae</taxon>
        <taxon>Pseudoalteromonas</taxon>
    </lineage>
</organism>
<dbReference type="RefSeq" id="WP_091979567.1">
    <property type="nucleotide sequence ID" value="NZ_FOLO01000002.1"/>
</dbReference>
<comment type="similarity">
    <text evidence="3">Belongs to the RimP family.</text>
</comment>
<dbReference type="InterPro" id="IPR028989">
    <property type="entry name" value="RimP_N"/>
</dbReference>
<dbReference type="SUPFAM" id="SSF74942">
    <property type="entry name" value="YhbC-like, C-terminal domain"/>
    <property type="match status" value="1"/>
</dbReference>
<keyword evidence="1 3" id="KW-0963">Cytoplasm</keyword>
<dbReference type="STRING" id="1123010.SAMN02745724_00495"/>
<evidence type="ECO:0000259" key="4">
    <source>
        <dbReference type="Pfam" id="PF02576"/>
    </source>
</evidence>
<dbReference type="HAMAP" id="MF_01077">
    <property type="entry name" value="RimP"/>
    <property type="match status" value="1"/>
</dbReference>
<comment type="subcellular location">
    <subcellularLocation>
        <location evidence="3">Cytoplasm</location>
    </subcellularLocation>
</comment>
<evidence type="ECO:0000313" key="6">
    <source>
        <dbReference type="EMBL" id="SFB91879.1"/>
    </source>
</evidence>
<dbReference type="GO" id="GO:0006412">
    <property type="term" value="P:translation"/>
    <property type="evidence" value="ECO:0007669"/>
    <property type="project" value="TreeGrafter"/>
</dbReference>
<name>A0A1I1EXG3_9GAMM</name>
<dbReference type="SUPFAM" id="SSF75420">
    <property type="entry name" value="YhbC-like, N-terminal domain"/>
    <property type="match status" value="1"/>
</dbReference>
<reference evidence="6 7" key="1">
    <citation type="submission" date="2016-10" db="EMBL/GenBank/DDBJ databases">
        <authorList>
            <person name="de Groot N.N."/>
        </authorList>
    </citation>
    <scope>NUCLEOTIDE SEQUENCE [LARGE SCALE GENOMIC DNA]</scope>
    <source>
        <strain evidence="6 7">DSM 6059</strain>
    </source>
</reference>
<accession>A0A1I1EXG3</accession>
<dbReference type="FunFam" id="3.30.300.70:FF:000001">
    <property type="entry name" value="Ribosome maturation factor RimP"/>
    <property type="match status" value="1"/>
</dbReference>
<dbReference type="OrthoDB" id="9805006at2"/>
<dbReference type="PANTHER" id="PTHR33867">
    <property type="entry name" value="RIBOSOME MATURATION FACTOR RIMP"/>
    <property type="match status" value="1"/>
</dbReference>
<dbReference type="GO" id="GO:0000028">
    <property type="term" value="P:ribosomal small subunit assembly"/>
    <property type="evidence" value="ECO:0007669"/>
    <property type="project" value="TreeGrafter"/>
</dbReference>
<proteinExistence type="inferred from homology"/>
<sequence length="154" mass="17159">MTKLEQDLTAMLEPAVEAIGFELLGLEFVRAGQHSTLRVYIENIQNAEGITVDNCADVSRQISAILDVEDPITNEYNLEVSSPGVDRPLFKFKHYEKALGEEVRLKTKLPQDGRRNFKGDLVSVEGDMLTLSIDGSDYLIMLGNVEKANIIAKF</sequence>
<evidence type="ECO:0000256" key="1">
    <source>
        <dbReference type="ARBA" id="ARBA00022490"/>
    </source>
</evidence>
<dbReference type="Pfam" id="PF17384">
    <property type="entry name" value="DUF150_C"/>
    <property type="match status" value="1"/>
</dbReference>
<gene>
    <name evidence="3" type="primary">rimP</name>
    <name evidence="6" type="ORF">SAMN02745724_00495</name>
</gene>
<dbReference type="Proteomes" id="UP000198862">
    <property type="component" value="Unassembled WGS sequence"/>
</dbReference>
<dbReference type="InterPro" id="IPR003728">
    <property type="entry name" value="Ribosome_maturation_RimP"/>
</dbReference>
<dbReference type="CDD" id="cd01734">
    <property type="entry name" value="YlxS_C"/>
    <property type="match status" value="1"/>
</dbReference>
<evidence type="ECO:0000256" key="3">
    <source>
        <dbReference type="HAMAP-Rule" id="MF_01077"/>
    </source>
</evidence>
<dbReference type="NCBIfam" id="NF000927">
    <property type="entry name" value="PRK00092.1-1"/>
    <property type="match status" value="1"/>
</dbReference>
<comment type="function">
    <text evidence="3">Required for maturation of 30S ribosomal subunits.</text>
</comment>
<dbReference type="EMBL" id="FOLO01000002">
    <property type="protein sequence ID" value="SFB91879.1"/>
    <property type="molecule type" value="Genomic_DNA"/>
</dbReference>
<evidence type="ECO:0000256" key="2">
    <source>
        <dbReference type="ARBA" id="ARBA00022517"/>
    </source>
</evidence>
<dbReference type="InterPro" id="IPR028998">
    <property type="entry name" value="RimP_C"/>
</dbReference>